<dbReference type="InterPro" id="IPR017853">
    <property type="entry name" value="GH"/>
</dbReference>
<dbReference type="GO" id="GO:0030980">
    <property type="term" value="P:alpha-glucan catabolic process"/>
    <property type="evidence" value="ECO:0007669"/>
    <property type="project" value="TreeGrafter"/>
</dbReference>
<feature type="region of interest" description="Disordered" evidence="1">
    <location>
        <begin position="378"/>
        <end position="409"/>
    </location>
</feature>
<reference evidence="3" key="1">
    <citation type="submission" date="2020-02" db="EMBL/GenBank/DDBJ databases">
        <authorList>
            <person name="Meier V. D."/>
        </authorList>
    </citation>
    <scope>NUCLEOTIDE SEQUENCE</scope>
    <source>
        <strain evidence="3">AVDCRST_MAG59</strain>
    </source>
</reference>
<feature type="compositionally biased region" description="Low complexity" evidence="1">
    <location>
        <begin position="388"/>
        <end position="401"/>
    </location>
</feature>
<dbReference type="Gene3D" id="3.20.20.80">
    <property type="entry name" value="Glycosidases"/>
    <property type="match status" value="4"/>
</dbReference>
<sequence>MVDQRAASVGSARCGGDPYVPGSTYRVQLNAGFTFEDARAIVPYLADLGIGALYASPYLKATPGSSHGYDVVDYGALNPEVGDEASHAALVATLHEHGMGHLVDFVPNHMGIAEGSNAWWLDVLENGQTSAYAEFFDIDWRPLKPELRGKVLLPILGDHYGVVLEKGELQLGFADGAFTVCYYATPLPIAPPTYPTVLRHPLPELADAFAPDDLDFLEFQSIVTAFERLAPQDEQDPDLVAERRREQIVTRRRLADLVAASPVVAEAVAGAVAAFNGTAGDARSFDLLDGLLSEQTYRLSSFRTAAEEINYRRFFAINELASVRQEVPAVFEAAHALLLRLIAEGKVDGVRIDHPDGLWDPAGYFRQLQNAAAQIHRGPGIDDETTDAARAGDAGDGNTVPAAPPPSDDDRAIYLLVEKILEHGEELPADWAVAGTVGYEFARLATGLFIDPANRKPFDDLYARFVGYKTDFADLVYQKKKLILRTALASEANVLARALSRISEHDRRTRDFTLSSLRDALRETIACFPVYRTYIVCEEGVVPDRDRRFIERAIALAKKRNPSSDPSVFDFLRDVLLLRNADDATPEQRADACRFGMKFQQLTGPVMAKGLEDTAFYVYNRLASQNEVGGDPAAFGVAPAEFHRQNAARRRRWPHAMLTSSTHDTKRSEDVRARIDVLSELPREWRAALNRWTRLNRRKKRKLEDGLAPDRNDEYLFYQTLLGAWPFGSEAPDADLVDRIDAYMLKAVREAQVHTAWVNPNQAYEAALSAFVRAALDTSGANPFLDDLAALRRTVDHLGAINALAQQLLKLTAPGVPDVYQGTELWDQSLVDPDNRRPVNYAQRAAALAELRRRAPSSDLAKELLVRQADGRIKLWLTHRALACRRSWPELFAEGDYVPVEAMGSAAEHVVAFARRQGEREALVAVPRLVAGLLRGKAVDPLGAGVWGNTRLAIPTTESGTAYRDVFTGQILRSVAGSDDATTLTLAEVFTALPFALLERVEAVAATEERLA</sequence>
<dbReference type="InterPro" id="IPR012767">
    <property type="entry name" value="Trehalose_TreY"/>
</dbReference>
<dbReference type="GO" id="GO:0047470">
    <property type="term" value="F:(1,4)-alpha-D-glucan 1-alpha-D-glucosylmutase activity"/>
    <property type="evidence" value="ECO:0007669"/>
    <property type="project" value="UniProtKB-EC"/>
</dbReference>
<accession>A0A6J4V0X1</accession>
<evidence type="ECO:0000256" key="1">
    <source>
        <dbReference type="SAM" id="MobiDB-lite"/>
    </source>
</evidence>
<dbReference type="Pfam" id="PF00128">
    <property type="entry name" value="Alpha-amylase"/>
    <property type="match status" value="1"/>
</dbReference>
<feature type="domain" description="Glycosyl hydrolase family 13 catalytic" evidence="2">
    <location>
        <begin position="35"/>
        <end position="852"/>
    </location>
</feature>
<evidence type="ECO:0000313" key="3">
    <source>
        <dbReference type="EMBL" id="CAA9565907.1"/>
    </source>
</evidence>
<dbReference type="GO" id="GO:0005992">
    <property type="term" value="P:trehalose biosynthetic process"/>
    <property type="evidence" value="ECO:0007669"/>
    <property type="project" value="TreeGrafter"/>
</dbReference>
<dbReference type="NCBIfam" id="TIGR02401">
    <property type="entry name" value="trehalose_TreY"/>
    <property type="match status" value="1"/>
</dbReference>
<dbReference type="PANTHER" id="PTHR10357:SF216">
    <property type="entry name" value="MALTOOLIGOSYL TREHALOSE SYNTHASE-RELATED"/>
    <property type="match status" value="1"/>
</dbReference>
<dbReference type="SMART" id="SM00642">
    <property type="entry name" value="Aamy"/>
    <property type="match status" value="1"/>
</dbReference>
<dbReference type="CDD" id="cd11336">
    <property type="entry name" value="AmyAc_MTSase"/>
    <property type="match status" value="1"/>
</dbReference>
<protein>
    <submittedName>
        <fullName evidence="3">GH13_26 / GH13 / GH13_20 / GH13_30</fullName>
        <ecNumber evidence="3">5.4.99.15</ecNumber>
    </submittedName>
</protein>
<dbReference type="AlphaFoldDB" id="A0A6J4V0X1"/>
<gene>
    <name evidence="3" type="ORF">AVDCRST_MAG59-3031</name>
</gene>
<proteinExistence type="predicted"/>
<evidence type="ECO:0000259" key="2">
    <source>
        <dbReference type="SMART" id="SM00642"/>
    </source>
</evidence>
<organism evidence="3">
    <name type="scientific">uncultured Thermomicrobiales bacterium</name>
    <dbReference type="NCBI Taxonomy" id="1645740"/>
    <lineage>
        <taxon>Bacteria</taxon>
        <taxon>Pseudomonadati</taxon>
        <taxon>Thermomicrobiota</taxon>
        <taxon>Thermomicrobia</taxon>
        <taxon>Thermomicrobiales</taxon>
        <taxon>environmental samples</taxon>
    </lineage>
</organism>
<dbReference type="EC" id="5.4.99.15" evidence="3"/>
<dbReference type="InterPro" id="IPR006047">
    <property type="entry name" value="GH13_cat_dom"/>
</dbReference>
<dbReference type="SUPFAM" id="SSF51445">
    <property type="entry name" value="(Trans)glycosidases"/>
    <property type="match status" value="1"/>
</dbReference>
<dbReference type="EMBL" id="CADCWF010000204">
    <property type="protein sequence ID" value="CAA9565907.1"/>
    <property type="molecule type" value="Genomic_DNA"/>
</dbReference>
<name>A0A6J4V0X1_9BACT</name>
<dbReference type="PANTHER" id="PTHR10357">
    <property type="entry name" value="ALPHA-AMYLASE FAMILY MEMBER"/>
    <property type="match status" value="1"/>
</dbReference>
<keyword evidence="3" id="KW-0413">Isomerase</keyword>